<dbReference type="RefSeq" id="XP_001382604.2">
    <property type="nucleotide sequence ID" value="XM_001382567.1"/>
</dbReference>
<sequence length="384" mass="43327">MATAALIESIHNGNLHRALPEHMYNDNLAQTFQDLQDSIPSVVKFDPYKHLKYYAEPEAQQEYLSTRTISMTELGLKTPTQVSEVGVSDSFPLFTDEAVAIMRSEILNKETFMKFSRFCFNSTSGMDCNIRGYVKNDDEISTPFVYEAWTHPKTMELVSKMAGVELEIIMDYEIAHVNISMKSSAAAEEELIKHSRNRAHSGDSNGDDIPGIVGWHHDSYPFVCVLMLSDTTNMIGGETTLRMGGEHKGKVVAVSGPKAGSAAVLQGRLIEHIAPTPLGMSERITMVTSYRAKDPSKNDDSVLSTVKPEINYGSRYNDFYSQWINYRVELMKQKLDLVNKSSRDENGKFQKEKTVQALQEIEAYLKKTYTEMEVSEEEWQRAAK</sequence>
<dbReference type="STRING" id="322104.A3LPX8"/>
<dbReference type="PANTHER" id="PTHR41677:SF1">
    <property type="entry name" value="FE2OG DIOXYGENASE DOMAIN-CONTAINING PROTEIN"/>
    <property type="match status" value="1"/>
</dbReference>
<organism evidence="1 2">
    <name type="scientific">Scheffersomyces stipitis (strain ATCC 58785 / CBS 6054 / NBRC 10063 / NRRL Y-11545)</name>
    <name type="common">Yeast</name>
    <name type="synonym">Pichia stipitis</name>
    <dbReference type="NCBI Taxonomy" id="322104"/>
    <lineage>
        <taxon>Eukaryota</taxon>
        <taxon>Fungi</taxon>
        <taxon>Dikarya</taxon>
        <taxon>Ascomycota</taxon>
        <taxon>Saccharomycotina</taxon>
        <taxon>Pichiomycetes</taxon>
        <taxon>Debaryomycetaceae</taxon>
        <taxon>Scheffersomyces</taxon>
    </lineage>
</organism>
<dbReference type="EMBL" id="CP000496">
    <property type="protein sequence ID" value="ABN64575.2"/>
    <property type="molecule type" value="Genomic_DNA"/>
</dbReference>
<dbReference type="eggNOG" id="ENOG502QSJX">
    <property type="taxonomic scope" value="Eukaryota"/>
</dbReference>
<protein>
    <recommendedName>
        <fullName evidence="3">Fe2OG dioxygenase domain-containing protein</fullName>
    </recommendedName>
</protein>
<dbReference type="InParanoid" id="A3LPX8"/>
<dbReference type="Proteomes" id="UP000002258">
    <property type="component" value="Chromosome 2"/>
</dbReference>
<keyword evidence="2" id="KW-1185">Reference proteome</keyword>
<dbReference type="KEGG" id="pic:PICST_30109"/>
<reference evidence="1 2" key="1">
    <citation type="journal article" date="2007" name="Nat. Biotechnol.">
        <title>Genome sequence of the lignocellulose-bioconverting and xylose-fermenting yeast Pichia stipitis.</title>
        <authorList>
            <person name="Jeffries T.W."/>
            <person name="Grigoriev I.V."/>
            <person name="Grimwood J."/>
            <person name="Laplaza J.M."/>
            <person name="Aerts A."/>
            <person name="Salamov A."/>
            <person name="Schmutz J."/>
            <person name="Lindquist E."/>
            <person name="Dehal P."/>
            <person name="Shapiro H."/>
            <person name="Jin Y.S."/>
            <person name="Passoth V."/>
            <person name="Richardson P.M."/>
        </authorList>
    </citation>
    <scope>NUCLEOTIDE SEQUENCE [LARGE SCALE GENOMIC DNA]</scope>
    <source>
        <strain evidence="2">ATCC 58785 / CBS 6054 / NBRC 10063 / NRRL Y-11545</strain>
    </source>
</reference>
<evidence type="ECO:0000313" key="1">
    <source>
        <dbReference type="EMBL" id="ABN64575.2"/>
    </source>
</evidence>
<dbReference type="HOGENOM" id="CLU_045155_1_0_1"/>
<evidence type="ECO:0008006" key="3">
    <source>
        <dbReference type="Google" id="ProtNLM"/>
    </source>
</evidence>
<dbReference type="OrthoDB" id="10256055at2759"/>
<dbReference type="GeneID" id="4837516"/>
<dbReference type="OMA" id="CVLMMSD"/>
<name>A3LPX8_PICST</name>
<dbReference type="PANTHER" id="PTHR41677">
    <property type="entry name" value="YALI0B19030P"/>
    <property type="match status" value="1"/>
</dbReference>
<evidence type="ECO:0000313" key="2">
    <source>
        <dbReference type="Proteomes" id="UP000002258"/>
    </source>
</evidence>
<gene>
    <name evidence="1" type="ORF">PICST_30109</name>
</gene>
<proteinExistence type="predicted"/>
<dbReference type="AlphaFoldDB" id="A3LPX8"/>
<accession>A3LPX8</accession>